<protein>
    <submittedName>
        <fullName evidence="9">ABC transporter permease</fullName>
    </submittedName>
</protein>
<feature type="domain" description="MacB-like periplasmic core" evidence="8">
    <location>
        <begin position="578"/>
        <end position="715"/>
    </location>
</feature>
<dbReference type="Proteomes" id="UP001232063">
    <property type="component" value="Unassembled WGS sequence"/>
</dbReference>
<keyword evidence="10" id="KW-1185">Reference proteome</keyword>
<reference evidence="9" key="1">
    <citation type="submission" date="2023-05" db="EMBL/GenBank/DDBJ databases">
        <authorList>
            <person name="Zhang X."/>
        </authorList>
    </citation>
    <scope>NUCLEOTIDE SEQUENCE</scope>
    <source>
        <strain evidence="9">BD1B2-1</strain>
    </source>
</reference>
<evidence type="ECO:0000259" key="7">
    <source>
        <dbReference type="Pfam" id="PF02687"/>
    </source>
</evidence>
<feature type="domain" description="MacB-like periplasmic core" evidence="8">
    <location>
        <begin position="98"/>
        <end position="320"/>
    </location>
</feature>
<evidence type="ECO:0000256" key="3">
    <source>
        <dbReference type="ARBA" id="ARBA00022692"/>
    </source>
</evidence>
<keyword evidence="5 6" id="KW-0472">Membrane</keyword>
<evidence type="ECO:0000256" key="4">
    <source>
        <dbReference type="ARBA" id="ARBA00022989"/>
    </source>
</evidence>
<dbReference type="NCBIfam" id="NF038404">
    <property type="entry name" value="perm_prefix_2"/>
    <property type="match status" value="1"/>
</dbReference>
<accession>A0AAE3QZA6</accession>
<name>A0AAE3QZA6_9BACT</name>
<evidence type="ECO:0000313" key="10">
    <source>
        <dbReference type="Proteomes" id="UP001232063"/>
    </source>
</evidence>
<dbReference type="Pfam" id="PF02687">
    <property type="entry name" value="FtsX"/>
    <property type="match status" value="2"/>
</dbReference>
<dbReference type="InterPro" id="IPR025857">
    <property type="entry name" value="MacB_PCD"/>
</dbReference>
<dbReference type="InterPro" id="IPR047699">
    <property type="entry name" value="Permease_put_prefix"/>
</dbReference>
<feature type="transmembrane region" description="Helical" evidence="6">
    <location>
        <begin position="99"/>
        <end position="120"/>
    </location>
</feature>
<feature type="transmembrane region" description="Helical" evidence="6">
    <location>
        <begin position="748"/>
        <end position="772"/>
    </location>
</feature>
<feature type="domain" description="ABC3 transporter permease C-terminal" evidence="7">
    <location>
        <begin position="366"/>
        <end position="477"/>
    </location>
</feature>
<comment type="caution">
    <text evidence="9">The sequence shown here is derived from an EMBL/GenBank/DDBJ whole genome shotgun (WGS) entry which is preliminary data.</text>
</comment>
<dbReference type="AlphaFoldDB" id="A0AAE3QZA6"/>
<dbReference type="Pfam" id="PF12704">
    <property type="entry name" value="MacB_PCD"/>
    <property type="match status" value="2"/>
</dbReference>
<feature type="domain" description="ABC3 transporter permease C-terminal" evidence="7">
    <location>
        <begin position="751"/>
        <end position="864"/>
    </location>
</feature>
<dbReference type="PANTHER" id="PTHR30572">
    <property type="entry name" value="MEMBRANE COMPONENT OF TRANSPORTER-RELATED"/>
    <property type="match status" value="1"/>
</dbReference>
<feature type="transmembrane region" description="Helical" evidence="6">
    <location>
        <begin position="407"/>
        <end position="432"/>
    </location>
</feature>
<keyword evidence="3 6" id="KW-0812">Transmembrane</keyword>
<feature type="transmembrane region" description="Helical" evidence="6">
    <location>
        <begin position="831"/>
        <end position="852"/>
    </location>
</feature>
<keyword evidence="2" id="KW-1003">Cell membrane</keyword>
<dbReference type="InterPro" id="IPR050250">
    <property type="entry name" value="Macrolide_Exporter_MacB"/>
</dbReference>
<dbReference type="GO" id="GO:0022857">
    <property type="term" value="F:transmembrane transporter activity"/>
    <property type="evidence" value="ECO:0007669"/>
    <property type="project" value="TreeGrafter"/>
</dbReference>
<organism evidence="9 10">
    <name type="scientific">Xanthocytophaga agilis</name>
    <dbReference type="NCBI Taxonomy" id="3048010"/>
    <lineage>
        <taxon>Bacteria</taxon>
        <taxon>Pseudomonadati</taxon>
        <taxon>Bacteroidota</taxon>
        <taxon>Cytophagia</taxon>
        <taxon>Cytophagales</taxon>
        <taxon>Rhodocytophagaceae</taxon>
        <taxon>Xanthocytophaga</taxon>
    </lineage>
</organism>
<gene>
    <name evidence="9" type="ORF">QNI22_09105</name>
</gene>
<dbReference type="EMBL" id="JASJOU010000002">
    <property type="protein sequence ID" value="MDJ1500804.1"/>
    <property type="molecule type" value="Genomic_DNA"/>
</dbReference>
<evidence type="ECO:0000256" key="1">
    <source>
        <dbReference type="ARBA" id="ARBA00004651"/>
    </source>
</evidence>
<evidence type="ECO:0000313" key="9">
    <source>
        <dbReference type="EMBL" id="MDJ1500804.1"/>
    </source>
</evidence>
<feature type="transmembrane region" description="Helical" evidence="6">
    <location>
        <begin position="502"/>
        <end position="522"/>
    </location>
</feature>
<evidence type="ECO:0000259" key="8">
    <source>
        <dbReference type="Pfam" id="PF12704"/>
    </source>
</evidence>
<dbReference type="GO" id="GO:0005886">
    <property type="term" value="C:plasma membrane"/>
    <property type="evidence" value="ECO:0007669"/>
    <property type="project" value="UniProtKB-SubCell"/>
</dbReference>
<feature type="transmembrane region" description="Helical" evidence="6">
    <location>
        <begin position="360"/>
        <end position="382"/>
    </location>
</feature>
<feature type="transmembrane region" description="Helical" evidence="6">
    <location>
        <begin position="800"/>
        <end position="819"/>
    </location>
</feature>
<dbReference type="RefSeq" id="WP_313993625.1">
    <property type="nucleotide sequence ID" value="NZ_JASJOU010000002.1"/>
</dbReference>
<dbReference type="PANTHER" id="PTHR30572:SF18">
    <property type="entry name" value="ABC-TYPE MACROLIDE FAMILY EXPORT SYSTEM PERMEASE COMPONENT 2"/>
    <property type="match status" value="1"/>
</dbReference>
<evidence type="ECO:0000256" key="5">
    <source>
        <dbReference type="ARBA" id="ARBA00023136"/>
    </source>
</evidence>
<sequence length="871" mass="98591">MSIGKKNHPPCWLDWLLERFCAPHLWEEVQGDLHERHQLRSKRTSKQKADWLYFRDTISYLRLSIFKRTDSPKPILTDMLRNHLTIALRNLTRNKTYSVINIGGLAVGMVVAMLIGLWIYDELSYDTYHPNYEHIAQVMDTRTFNGESTTSDLGAIPLANELRTKYANHFEHVSLVWKNYTHVLAVGDKKVAQSGVWTQPEFPEMLGLHMIKGSRGALKDPSSVLITNSLSKALFGEKDPLGQIIRIDNMAEVKVAGVFEDLPKNSTFYETKLFLAWDKAVSTFGGGVKEAQADWDYRNWRIFVQLKEGTDIHTVNNIVKHIAQPHIKEGKEEILLYPMSQWHLYNQFENGQVAGGRIQFVWMFGIIGVFVLLLACINFMNLSTARSEKRAKEVGIRKAIGSVRTQLIGQFLSESVLISFLALVLALAFLWISLPFFNQIAYKEIHITWASISFWTIILGFTVLTGLLAGSYPAFYLSSFETIKVLKGALQIGRLATLPRKALVVTQFTVSVTLIIGTIIVYQQIQFAKDRSVGYNREGLILIHMNTPELYDTPYNFLRSQLLLTGAVKDMARSSDPTTDVSYIEKNISWKGKDPSLVPLLGSFAVTHDYGNTLGWQIKEGRDFSREFPTDTGSVIINEAAAKLMGLKHPVGEHLSSPGQPDRIITGVVKDMIVTSPYQATMPMLYMLEYKWSNFIMVRLSPSLSAHEALERIEPVFKKINPGSEFDYTFVDEEYAHKFSDEERIANLATIFTTLSIFLSCLGLFGLASFMAEQRIKEIGIRKVLGASVFSLWQLLSKDFVLLVSVAFLIAVPVSWYFSNSWLQQYEYRTSIAWWVFIASGAGALLITLLTISFQTLKAASRNPIKSLRTE</sequence>
<feature type="transmembrane region" description="Helical" evidence="6">
    <location>
        <begin position="452"/>
        <end position="477"/>
    </location>
</feature>
<dbReference type="InterPro" id="IPR003838">
    <property type="entry name" value="ABC3_permease_C"/>
</dbReference>
<proteinExistence type="predicted"/>
<evidence type="ECO:0000256" key="6">
    <source>
        <dbReference type="SAM" id="Phobius"/>
    </source>
</evidence>
<comment type="subcellular location">
    <subcellularLocation>
        <location evidence="1">Cell membrane</location>
        <topology evidence="1">Multi-pass membrane protein</topology>
    </subcellularLocation>
</comment>
<keyword evidence="4 6" id="KW-1133">Transmembrane helix</keyword>
<evidence type="ECO:0000256" key="2">
    <source>
        <dbReference type="ARBA" id="ARBA00022475"/>
    </source>
</evidence>